<gene>
    <name evidence="2" type="ORF">QBC33DRAFT_567663</name>
</gene>
<accession>A0AAJ0C3G0</accession>
<organism evidence="2 3">
    <name type="scientific">Phialemonium atrogriseum</name>
    <dbReference type="NCBI Taxonomy" id="1093897"/>
    <lineage>
        <taxon>Eukaryota</taxon>
        <taxon>Fungi</taxon>
        <taxon>Dikarya</taxon>
        <taxon>Ascomycota</taxon>
        <taxon>Pezizomycotina</taxon>
        <taxon>Sordariomycetes</taxon>
        <taxon>Sordariomycetidae</taxon>
        <taxon>Cephalothecales</taxon>
        <taxon>Cephalothecaceae</taxon>
        <taxon>Phialemonium</taxon>
    </lineage>
</organism>
<dbReference type="EMBL" id="MU839002">
    <property type="protein sequence ID" value="KAK1769448.1"/>
    <property type="molecule type" value="Genomic_DNA"/>
</dbReference>
<evidence type="ECO:0000313" key="2">
    <source>
        <dbReference type="EMBL" id="KAK1769448.1"/>
    </source>
</evidence>
<dbReference type="AlphaFoldDB" id="A0AAJ0C3G0"/>
<proteinExistence type="predicted"/>
<evidence type="ECO:0000313" key="3">
    <source>
        <dbReference type="Proteomes" id="UP001244011"/>
    </source>
</evidence>
<reference evidence="2" key="1">
    <citation type="submission" date="2023-06" db="EMBL/GenBank/DDBJ databases">
        <title>Genome-scale phylogeny and comparative genomics of the fungal order Sordariales.</title>
        <authorList>
            <consortium name="Lawrence Berkeley National Laboratory"/>
            <person name="Hensen N."/>
            <person name="Bonometti L."/>
            <person name="Westerberg I."/>
            <person name="Brannstrom I.O."/>
            <person name="Guillou S."/>
            <person name="Cros-Aarteil S."/>
            <person name="Calhoun S."/>
            <person name="Haridas S."/>
            <person name="Kuo A."/>
            <person name="Mondo S."/>
            <person name="Pangilinan J."/>
            <person name="Riley R."/>
            <person name="Labutti K."/>
            <person name="Andreopoulos B."/>
            <person name="Lipzen A."/>
            <person name="Chen C."/>
            <person name="Yanf M."/>
            <person name="Daum C."/>
            <person name="Ng V."/>
            <person name="Clum A."/>
            <person name="Steindorff A."/>
            <person name="Ohm R."/>
            <person name="Martin F."/>
            <person name="Silar P."/>
            <person name="Natvig D."/>
            <person name="Lalanne C."/>
            <person name="Gautier V."/>
            <person name="Ament-Velasquez S.L."/>
            <person name="Kruys A."/>
            <person name="Hutchinson M.I."/>
            <person name="Powell A.J."/>
            <person name="Barry K."/>
            <person name="Miller A.N."/>
            <person name="Grigoriev I.V."/>
            <person name="Debuchy R."/>
            <person name="Gladieux P."/>
            <person name="Thoren M.H."/>
            <person name="Johannesson H."/>
        </authorList>
    </citation>
    <scope>NUCLEOTIDE SEQUENCE</scope>
    <source>
        <strain evidence="2">8032-3</strain>
    </source>
</reference>
<dbReference type="RefSeq" id="XP_060285661.1">
    <property type="nucleotide sequence ID" value="XM_060430497.1"/>
</dbReference>
<feature type="compositionally biased region" description="Polar residues" evidence="1">
    <location>
        <begin position="1"/>
        <end position="15"/>
    </location>
</feature>
<comment type="caution">
    <text evidence="2">The sequence shown here is derived from an EMBL/GenBank/DDBJ whole genome shotgun (WGS) entry which is preliminary data.</text>
</comment>
<name>A0AAJ0C3G0_9PEZI</name>
<feature type="region of interest" description="Disordered" evidence="1">
    <location>
        <begin position="1"/>
        <end position="28"/>
    </location>
</feature>
<evidence type="ECO:0000256" key="1">
    <source>
        <dbReference type="SAM" id="MobiDB-lite"/>
    </source>
</evidence>
<protein>
    <submittedName>
        <fullName evidence="2">Uncharacterized protein</fullName>
    </submittedName>
</protein>
<dbReference type="GeneID" id="85313684"/>
<sequence>MSHNTETVAPNPTSTADEKSGKESQPPRLSWEPLEVVLVKTTDGGQFFVHKTMLEDSSRFVQEYSIWESAHAQHPADGHIEKFEFQVDLNGEQFKFYVDILYRSFFVPDFKFRLGTLEKLTKVVDLYVSAKKLSSHRISGVVEEALKQISSIISPMGWQRWHSSQPRESVKSWVVAIQTTYDTCKNAGMSDPCLDGLVEACANMPSLVFADIFTELHGDFATLVTRKFCLDAGAAWPEAEGAS</sequence>
<dbReference type="Proteomes" id="UP001244011">
    <property type="component" value="Unassembled WGS sequence"/>
</dbReference>
<keyword evidence="3" id="KW-1185">Reference proteome</keyword>